<evidence type="ECO:0000259" key="2">
    <source>
        <dbReference type="PROSITE" id="PS50887"/>
    </source>
</evidence>
<evidence type="ECO:0000313" key="4">
    <source>
        <dbReference type="Proteomes" id="UP001470288"/>
    </source>
</evidence>
<dbReference type="CDD" id="cd01949">
    <property type="entry name" value="GGDEF"/>
    <property type="match status" value="1"/>
</dbReference>
<dbReference type="SUPFAM" id="SSF55073">
    <property type="entry name" value="Nucleotide cyclase"/>
    <property type="match status" value="1"/>
</dbReference>
<dbReference type="PROSITE" id="PS50887">
    <property type="entry name" value="GGDEF"/>
    <property type="match status" value="1"/>
</dbReference>
<dbReference type="Gene3D" id="3.30.70.270">
    <property type="match status" value="1"/>
</dbReference>
<dbReference type="SMART" id="SM00267">
    <property type="entry name" value="GGDEF"/>
    <property type="match status" value="1"/>
</dbReference>
<evidence type="ECO:0000313" key="3">
    <source>
        <dbReference type="EMBL" id="MEQ2578643.1"/>
    </source>
</evidence>
<keyword evidence="3" id="KW-0548">Nucleotidyltransferase</keyword>
<feature type="transmembrane region" description="Helical" evidence="1">
    <location>
        <begin position="69"/>
        <end position="88"/>
    </location>
</feature>
<proteinExistence type="predicted"/>
<dbReference type="InterPro" id="IPR050469">
    <property type="entry name" value="Diguanylate_Cyclase"/>
</dbReference>
<accession>A0ABV1I0C8</accession>
<gene>
    <name evidence="3" type="ORF">WMO62_07290</name>
</gene>
<comment type="caution">
    <text evidence="3">The sequence shown here is derived from an EMBL/GenBank/DDBJ whole genome shotgun (WGS) entry which is preliminary data.</text>
</comment>
<keyword evidence="4" id="KW-1185">Reference proteome</keyword>
<keyword evidence="3" id="KW-0808">Transferase</keyword>
<dbReference type="Pfam" id="PF00990">
    <property type="entry name" value="GGDEF"/>
    <property type="match status" value="1"/>
</dbReference>
<feature type="transmembrane region" description="Helical" evidence="1">
    <location>
        <begin position="108"/>
        <end position="127"/>
    </location>
</feature>
<dbReference type="InterPro" id="IPR043128">
    <property type="entry name" value="Rev_trsase/Diguanyl_cyclase"/>
</dbReference>
<feature type="transmembrane region" description="Helical" evidence="1">
    <location>
        <begin position="139"/>
        <end position="155"/>
    </location>
</feature>
<reference evidence="3 4" key="1">
    <citation type="submission" date="2024-03" db="EMBL/GenBank/DDBJ databases">
        <title>Human intestinal bacterial collection.</title>
        <authorList>
            <person name="Pauvert C."/>
            <person name="Hitch T.C.A."/>
            <person name="Clavel T."/>
        </authorList>
    </citation>
    <scope>NUCLEOTIDE SEQUENCE [LARGE SCALE GENOMIC DNA]</scope>
    <source>
        <strain evidence="3 4">CLA-AA-H78B</strain>
    </source>
</reference>
<dbReference type="PANTHER" id="PTHR45138">
    <property type="entry name" value="REGULATORY COMPONENTS OF SENSORY TRANSDUCTION SYSTEM"/>
    <property type="match status" value="1"/>
</dbReference>
<dbReference type="EMBL" id="JBBMFC010000010">
    <property type="protein sequence ID" value="MEQ2578643.1"/>
    <property type="molecule type" value="Genomic_DNA"/>
</dbReference>
<dbReference type="InterPro" id="IPR029787">
    <property type="entry name" value="Nucleotide_cyclase"/>
</dbReference>
<dbReference type="GO" id="GO:0052621">
    <property type="term" value="F:diguanylate cyclase activity"/>
    <property type="evidence" value="ECO:0007669"/>
    <property type="project" value="UniProtKB-EC"/>
</dbReference>
<dbReference type="RefSeq" id="WP_349144249.1">
    <property type="nucleotide sequence ID" value="NZ_JBBMFC010000010.1"/>
</dbReference>
<organism evidence="3 4">
    <name type="scientific">Hominiventricola aquisgranensis</name>
    <dbReference type="NCBI Taxonomy" id="3133164"/>
    <lineage>
        <taxon>Bacteria</taxon>
        <taxon>Bacillati</taxon>
        <taxon>Bacillota</taxon>
        <taxon>Clostridia</taxon>
        <taxon>Lachnospirales</taxon>
        <taxon>Lachnospiraceae</taxon>
        <taxon>Hominiventricola</taxon>
    </lineage>
</organism>
<name>A0ABV1I0C8_9FIRM</name>
<evidence type="ECO:0000256" key="1">
    <source>
        <dbReference type="SAM" id="Phobius"/>
    </source>
</evidence>
<protein>
    <submittedName>
        <fullName evidence="3">GGDEF domain-containing protein</fullName>
        <ecNumber evidence="3">2.7.7.65</ecNumber>
    </submittedName>
</protein>
<dbReference type="Proteomes" id="UP001470288">
    <property type="component" value="Unassembled WGS sequence"/>
</dbReference>
<keyword evidence="1" id="KW-0472">Membrane</keyword>
<keyword evidence="1" id="KW-0812">Transmembrane</keyword>
<dbReference type="NCBIfam" id="TIGR00254">
    <property type="entry name" value="GGDEF"/>
    <property type="match status" value="1"/>
</dbReference>
<feature type="domain" description="GGDEF" evidence="2">
    <location>
        <begin position="231"/>
        <end position="360"/>
    </location>
</feature>
<sequence length="360" mass="41640">MEKIIYFITAAMMVCDLDTYMFAGISTRSVYWNLKVVNFSLYLLKYLYLTVFTIYIMKESGRFAKVKKVLLAVSILIGITGMVCISLPDIRKEFYYFSSDNYFYYGRLYGIVRVLIILDILVLLTALLLEKKQYRRRTFYLYLGYILILQFTAVADYVIDTWYLQNLAIFFSSMIIFLDNMTQVSDQWLDAKKELLLSEYRASHDVMTGLWNKTSGMDQIRDYLNNMLQRDTAVLGFVDIDNFKSVNDTYGHETGDFWIREIAAALQEICGSSDIACRYGGDEYILFLKNVRDRDELTARIEGFRKKVVDKAAEREQDVHCSIGLYQVKGAGNKLAECIIIADGLLYQAKDKGKDTYIIG</sequence>
<keyword evidence="1" id="KW-1133">Transmembrane helix</keyword>
<feature type="transmembrane region" description="Helical" evidence="1">
    <location>
        <begin position="39"/>
        <end position="57"/>
    </location>
</feature>
<dbReference type="InterPro" id="IPR000160">
    <property type="entry name" value="GGDEF_dom"/>
</dbReference>
<dbReference type="EC" id="2.7.7.65" evidence="3"/>
<dbReference type="PANTHER" id="PTHR45138:SF9">
    <property type="entry name" value="DIGUANYLATE CYCLASE DGCM-RELATED"/>
    <property type="match status" value="1"/>
</dbReference>